<gene>
    <name evidence="2" type="ORF">EWM64_g5816</name>
</gene>
<accession>A0A4Y9ZVK9</accession>
<evidence type="ECO:0000256" key="1">
    <source>
        <dbReference type="SAM" id="MobiDB-lite"/>
    </source>
</evidence>
<dbReference type="EMBL" id="SFCI01000730">
    <property type="protein sequence ID" value="TFY78200.1"/>
    <property type="molecule type" value="Genomic_DNA"/>
</dbReference>
<evidence type="ECO:0000313" key="2">
    <source>
        <dbReference type="EMBL" id="TFY78200.1"/>
    </source>
</evidence>
<comment type="caution">
    <text evidence="2">The sequence shown here is derived from an EMBL/GenBank/DDBJ whole genome shotgun (WGS) entry which is preliminary data.</text>
</comment>
<dbReference type="AlphaFoldDB" id="A0A4Y9ZVK9"/>
<evidence type="ECO:0000313" key="3">
    <source>
        <dbReference type="Proteomes" id="UP000298061"/>
    </source>
</evidence>
<proteinExistence type="predicted"/>
<name>A0A4Y9ZVK9_9AGAM</name>
<feature type="region of interest" description="Disordered" evidence="1">
    <location>
        <begin position="1"/>
        <end position="33"/>
    </location>
</feature>
<keyword evidence="3" id="KW-1185">Reference proteome</keyword>
<dbReference type="OrthoDB" id="2800028at2759"/>
<organism evidence="2 3">
    <name type="scientific">Hericium alpestre</name>
    <dbReference type="NCBI Taxonomy" id="135208"/>
    <lineage>
        <taxon>Eukaryota</taxon>
        <taxon>Fungi</taxon>
        <taxon>Dikarya</taxon>
        <taxon>Basidiomycota</taxon>
        <taxon>Agaricomycotina</taxon>
        <taxon>Agaricomycetes</taxon>
        <taxon>Russulales</taxon>
        <taxon>Hericiaceae</taxon>
        <taxon>Hericium</taxon>
    </lineage>
</organism>
<dbReference type="Proteomes" id="UP000298061">
    <property type="component" value="Unassembled WGS sequence"/>
</dbReference>
<protein>
    <submittedName>
        <fullName evidence="2">Uncharacterized protein</fullName>
    </submittedName>
</protein>
<reference evidence="2 3" key="1">
    <citation type="submission" date="2019-02" db="EMBL/GenBank/DDBJ databases">
        <title>Genome sequencing of the rare red list fungi Hericium alpestre (H. flagellum).</title>
        <authorList>
            <person name="Buettner E."/>
            <person name="Kellner H."/>
        </authorList>
    </citation>
    <scope>NUCLEOTIDE SEQUENCE [LARGE SCALE GENOMIC DNA]</scope>
    <source>
        <strain evidence="2 3">DSM 108284</strain>
    </source>
</reference>
<sequence>MPRSSIPTPPSSSPPRALSPNGSGPHPQQRPPTFYKGDEHILNRIPSYTPMTEAELHYHMKLIHPDANDDNMHTYIARLNRQVDKVMERSGLLVIGEKPRPDDKNYYALAVPNSNYIIRIWDGGMTTYSQFCLDFFDTSLNSPVNLPQGYTLWPAPNQRMPVYMMHGPLVSWERAMGCTDIPNGEEKWSVPEGLFIYIQRAQEEDFTFAVPSRTPAMPATILQPTYLS</sequence>